<comment type="caution">
    <text evidence="2">The sequence shown here is derived from an EMBL/GenBank/DDBJ whole genome shotgun (WGS) entry which is preliminary data.</text>
</comment>
<dbReference type="EMBL" id="QXFT01000771">
    <property type="protein sequence ID" value="KAE9336118.1"/>
    <property type="molecule type" value="Genomic_DNA"/>
</dbReference>
<organism evidence="2 3">
    <name type="scientific">Phytophthora rubi</name>
    <dbReference type="NCBI Taxonomy" id="129364"/>
    <lineage>
        <taxon>Eukaryota</taxon>
        <taxon>Sar</taxon>
        <taxon>Stramenopiles</taxon>
        <taxon>Oomycota</taxon>
        <taxon>Peronosporomycetes</taxon>
        <taxon>Peronosporales</taxon>
        <taxon>Peronosporaceae</taxon>
        <taxon>Phytophthora</taxon>
    </lineage>
</organism>
<accession>A0A6A4F8Y9</accession>
<keyword evidence="3" id="KW-1185">Reference proteome</keyword>
<protein>
    <submittedName>
        <fullName evidence="2">Uncharacterized protein</fullName>
    </submittedName>
</protein>
<evidence type="ECO:0000313" key="1">
    <source>
        <dbReference type="EMBL" id="KAE9024634.1"/>
    </source>
</evidence>
<evidence type="ECO:0000313" key="2">
    <source>
        <dbReference type="EMBL" id="KAE9336118.1"/>
    </source>
</evidence>
<dbReference type="OrthoDB" id="106538at2759"/>
<gene>
    <name evidence="1" type="ORF">PR002_g11401</name>
    <name evidence="2" type="ORF">PR003_g12675</name>
</gene>
<evidence type="ECO:0000313" key="4">
    <source>
        <dbReference type="Proteomes" id="UP000435112"/>
    </source>
</evidence>
<sequence>MLCRGALLRRASISGLRHQPFSSSSTPKAFGFLSDYAQRLVSRHGDFRRYEDWSVFPPENSSARNYVLFCKLQRPSNTEIDANEFLDGALEACGRIIQGTYSGEMRGYMLGRQKGAKPAVAKELETMFEPLCYQKDLLPIVRLNLKPWGEHITHSKLEITSVFLTGVEFKRMTLAEFKANDIVMRSIAAEMESLMKAKPHFLVRLNPLELLHASEATKKWLSEEEATITAEDEETMVERLQLDVVCNFTFFLDTGIVDTVDTTNYDKVDKSFSVSFESLVTRPDDVDWRIKKLNQI</sequence>
<reference evidence="2 3" key="1">
    <citation type="submission" date="2018-08" db="EMBL/GenBank/DDBJ databases">
        <title>Genomic investigation of the strawberry pathogen Phytophthora fragariae indicates pathogenicity is determined by transcriptional variation in three key races.</title>
        <authorList>
            <person name="Adams T.M."/>
            <person name="Armitage A.D."/>
            <person name="Sobczyk M.K."/>
            <person name="Bates H.J."/>
            <person name="Dunwell J.M."/>
            <person name="Nellist C.F."/>
            <person name="Harrison R.J."/>
        </authorList>
    </citation>
    <scope>NUCLEOTIDE SEQUENCE [LARGE SCALE GENOMIC DNA]</scope>
    <source>
        <strain evidence="1 4">SCRP324</strain>
        <strain evidence="2 3">SCRP333</strain>
    </source>
</reference>
<dbReference type="EMBL" id="QXFU01000681">
    <property type="protein sequence ID" value="KAE9024634.1"/>
    <property type="molecule type" value="Genomic_DNA"/>
</dbReference>
<name>A0A6A4F8Y9_9STRA</name>
<proteinExistence type="predicted"/>
<dbReference type="Proteomes" id="UP000435112">
    <property type="component" value="Unassembled WGS sequence"/>
</dbReference>
<evidence type="ECO:0000313" key="3">
    <source>
        <dbReference type="Proteomes" id="UP000434957"/>
    </source>
</evidence>
<dbReference type="Proteomes" id="UP000434957">
    <property type="component" value="Unassembled WGS sequence"/>
</dbReference>
<dbReference type="AlphaFoldDB" id="A0A6A4F8Y9"/>